<dbReference type="RefSeq" id="WP_272088881.1">
    <property type="nucleotide sequence ID" value="NZ_JAQNDL010000003.1"/>
</dbReference>
<feature type="compositionally biased region" description="Basic and acidic residues" evidence="1">
    <location>
        <begin position="10"/>
        <end position="19"/>
    </location>
</feature>
<dbReference type="EMBL" id="JAQNDL010000003">
    <property type="protein sequence ID" value="MDC0720373.1"/>
    <property type="molecule type" value="Genomic_DNA"/>
</dbReference>
<evidence type="ECO:0000313" key="2">
    <source>
        <dbReference type="EMBL" id="MDC0720373.1"/>
    </source>
</evidence>
<evidence type="ECO:0008006" key="4">
    <source>
        <dbReference type="Google" id="ProtNLM"/>
    </source>
</evidence>
<feature type="region of interest" description="Disordered" evidence="1">
    <location>
        <begin position="1"/>
        <end position="35"/>
    </location>
</feature>
<sequence>MIGWPSVTSDRPDQRDARRQTTWSEDQARQAPEVQFERGELEAARSLYEESRSIIDELVRSFPQKLTELARLRRAQGDRTLALDAANRARSILGALLASPPSPLPEWEDCARQVNALITELNA</sequence>
<reference evidence="2 3" key="1">
    <citation type="submission" date="2022-11" db="EMBL/GenBank/DDBJ databases">
        <title>Minimal conservation of predation-associated metabolite biosynthetic gene clusters underscores biosynthetic potential of Myxococcota including descriptions for ten novel species: Archangium lansinium sp. nov., Myxococcus landrumus sp. nov., Nannocystis bai.</title>
        <authorList>
            <person name="Ahearne A."/>
            <person name="Stevens C."/>
            <person name="Dowd S."/>
        </authorList>
    </citation>
    <scope>NUCLEOTIDE SEQUENCE [LARGE SCALE GENOMIC DNA]</scope>
    <source>
        <strain evidence="2 3">BB15-2</strain>
    </source>
</reference>
<comment type="caution">
    <text evidence="2">The sequence shown here is derived from an EMBL/GenBank/DDBJ whole genome shotgun (WGS) entry which is preliminary data.</text>
</comment>
<evidence type="ECO:0000256" key="1">
    <source>
        <dbReference type="SAM" id="MobiDB-lite"/>
    </source>
</evidence>
<keyword evidence="3" id="KW-1185">Reference proteome</keyword>
<accession>A0ABT5E4L1</accession>
<name>A0ABT5E4L1_9BACT</name>
<organism evidence="2 3">
    <name type="scientific">Nannocystis bainbridge</name>
    <dbReference type="NCBI Taxonomy" id="2995303"/>
    <lineage>
        <taxon>Bacteria</taxon>
        <taxon>Pseudomonadati</taxon>
        <taxon>Myxococcota</taxon>
        <taxon>Polyangia</taxon>
        <taxon>Nannocystales</taxon>
        <taxon>Nannocystaceae</taxon>
        <taxon>Nannocystis</taxon>
    </lineage>
</organism>
<gene>
    <name evidence="2" type="ORF">POL25_25960</name>
</gene>
<dbReference type="Proteomes" id="UP001221686">
    <property type="component" value="Unassembled WGS sequence"/>
</dbReference>
<proteinExistence type="predicted"/>
<evidence type="ECO:0000313" key="3">
    <source>
        <dbReference type="Proteomes" id="UP001221686"/>
    </source>
</evidence>
<protein>
    <recommendedName>
        <fullName evidence="4">Tetratricopeptide repeat protein</fullName>
    </recommendedName>
</protein>